<evidence type="ECO:0000313" key="1">
    <source>
        <dbReference type="EMBL" id="CCG27821.1"/>
    </source>
</evidence>
<dbReference type="EMBL" id="HE681887">
    <property type="protein sequence ID" value="CCG27821.1"/>
    <property type="molecule type" value="Genomic_DNA"/>
</dbReference>
<accession>J7QDF0</accession>
<organism evidence="1 2">
    <name type="scientific">Alphaspiravirus yamagawaense</name>
    <dbReference type="NCBI Taxonomy" id="1157339"/>
    <lineage>
        <taxon>Viruses</taxon>
        <taxon>Viruses incertae sedis</taxon>
        <taxon>Spiraviridae</taxon>
        <taxon>Alphaspiravirus</taxon>
    </lineage>
</organism>
<protein>
    <submittedName>
        <fullName evidence="1">Uncharacterized protein</fullName>
    </submittedName>
</protein>
<dbReference type="KEGG" id="vg:40526289"/>
<evidence type="ECO:0000313" key="2">
    <source>
        <dbReference type="Proteomes" id="UP000003929"/>
    </source>
</evidence>
<gene>
    <name evidence="1" type="primary">8-43</name>
</gene>
<sequence>MSFNVPTEAVSKASLDDPNWGTGAHEILISKDSLTELVEKGTA</sequence>
<reference evidence="1 2" key="1">
    <citation type="journal article" date="2012" name="Proc. Natl. Acad. Sci. U.S.A.">
        <title>Archaeal virus with exceptional virion architecture and the largest single-stranded DNA genome.</title>
        <authorList>
            <person name="Mochizuki T."/>
            <person name="Krupovic M."/>
            <person name="Pehau-Arnaudet G."/>
            <person name="Sako Y."/>
            <person name="Forterre P."/>
            <person name="Prangishvili D."/>
        </authorList>
    </citation>
    <scope>NUCLEOTIDE SEQUENCE [LARGE SCALE GENOMIC DNA]</scope>
</reference>
<dbReference type="RefSeq" id="YP_009666053.1">
    <property type="nucleotide sequence ID" value="NC_043427.1"/>
</dbReference>
<dbReference type="Proteomes" id="UP000003929">
    <property type="component" value="Segment"/>
</dbReference>
<dbReference type="GeneID" id="40526289"/>
<keyword evidence="2" id="KW-1185">Reference proteome</keyword>
<proteinExistence type="predicted"/>
<name>J7QDF0_9VIRU</name>